<evidence type="ECO:0000313" key="9">
    <source>
        <dbReference type="EMBL" id="HJE90233.1"/>
    </source>
</evidence>
<evidence type="ECO:0000256" key="5">
    <source>
        <dbReference type="PROSITE-ProRule" id="PRU00169"/>
    </source>
</evidence>
<evidence type="ECO:0000256" key="1">
    <source>
        <dbReference type="ARBA" id="ARBA00022553"/>
    </source>
</evidence>
<organism evidence="9 10">
    <name type="scientific">Dietzia timorensis</name>
    <dbReference type="NCBI Taxonomy" id="499555"/>
    <lineage>
        <taxon>Bacteria</taxon>
        <taxon>Bacillati</taxon>
        <taxon>Actinomycetota</taxon>
        <taxon>Actinomycetes</taxon>
        <taxon>Mycobacteriales</taxon>
        <taxon>Dietziaceae</taxon>
        <taxon>Dietzia</taxon>
    </lineage>
</organism>
<dbReference type="Pfam" id="PF00196">
    <property type="entry name" value="GerE"/>
    <property type="match status" value="1"/>
</dbReference>
<evidence type="ECO:0000259" key="8">
    <source>
        <dbReference type="PROSITE" id="PS50110"/>
    </source>
</evidence>
<evidence type="ECO:0000256" key="2">
    <source>
        <dbReference type="ARBA" id="ARBA00023015"/>
    </source>
</evidence>
<comment type="caution">
    <text evidence="9">The sequence shown here is derived from an EMBL/GenBank/DDBJ whole genome shotgun (WGS) entry which is preliminary data.</text>
</comment>
<feature type="modified residue" description="4-aspartylphosphate" evidence="5">
    <location>
        <position position="58"/>
    </location>
</feature>
<dbReference type="CDD" id="cd17535">
    <property type="entry name" value="REC_NarL-like"/>
    <property type="match status" value="1"/>
</dbReference>
<dbReference type="Gene3D" id="3.40.50.2300">
    <property type="match status" value="1"/>
</dbReference>
<feature type="domain" description="HTH luxR-type" evidence="7">
    <location>
        <begin position="179"/>
        <end position="244"/>
    </location>
</feature>
<keyword evidence="2" id="KW-0805">Transcription regulation</keyword>
<dbReference type="EMBL" id="DYXM01000081">
    <property type="protein sequence ID" value="HJE90233.1"/>
    <property type="molecule type" value="Genomic_DNA"/>
</dbReference>
<dbReference type="InterPro" id="IPR016032">
    <property type="entry name" value="Sig_transdc_resp-reg_C-effctor"/>
</dbReference>
<keyword evidence="3" id="KW-0238">DNA-binding</keyword>
<dbReference type="SUPFAM" id="SSF46894">
    <property type="entry name" value="C-terminal effector domain of the bipartite response regulators"/>
    <property type="match status" value="1"/>
</dbReference>
<dbReference type="PANTHER" id="PTHR43214:SF24">
    <property type="entry name" value="TRANSCRIPTIONAL REGULATORY PROTEIN NARL-RELATED"/>
    <property type="match status" value="1"/>
</dbReference>
<gene>
    <name evidence="9" type="ORF">K8V11_04420</name>
</gene>
<dbReference type="AlphaFoldDB" id="A0A921F446"/>
<dbReference type="SUPFAM" id="SSF52172">
    <property type="entry name" value="CheY-like"/>
    <property type="match status" value="1"/>
</dbReference>
<reference evidence="9" key="1">
    <citation type="journal article" date="2021" name="PeerJ">
        <title>Extensive microbial diversity within the chicken gut microbiome revealed by metagenomics and culture.</title>
        <authorList>
            <person name="Gilroy R."/>
            <person name="Ravi A."/>
            <person name="Getino M."/>
            <person name="Pursley I."/>
            <person name="Horton D.L."/>
            <person name="Alikhan N.F."/>
            <person name="Baker D."/>
            <person name="Gharbi K."/>
            <person name="Hall N."/>
            <person name="Watson M."/>
            <person name="Adriaenssens E.M."/>
            <person name="Foster-Nyarko E."/>
            <person name="Jarju S."/>
            <person name="Secka A."/>
            <person name="Antonio M."/>
            <person name="Oren A."/>
            <person name="Chaudhuri R.R."/>
            <person name="La Ragione R."/>
            <person name="Hildebrand F."/>
            <person name="Pallen M.J."/>
        </authorList>
    </citation>
    <scope>NUCLEOTIDE SEQUENCE</scope>
    <source>
        <strain evidence="9">ChiGjej1B1-18357</strain>
    </source>
</reference>
<dbReference type="InterPro" id="IPR000792">
    <property type="entry name" value="Tscrpt_reg_LuxR_C"/>
</dbReference>
<dbReference type="RefSeq" id="WP_303911180.1">
    <property type="nucleotide sequence ID" value="NZ_DYXM01000081.1"/>
</dbReference>
<dbReference type="InterPro" id="IPR001789">
    <property type="entry name" value="Sig_transdc_resp-reg_receiver"/>
</dbReference>
<evidence type="ECO:0000256" key="3">
    <source>
        <dbReference type="ARBA" id="ARBA00023125"/>
    </source>
</evidence>
<dbReference type="SMART" id="SM00421">
    <property type="entry name" value="HTH_LUXR"/>
    <property type="match status" value="1"/>
</dbReference>
<feature type="compositionally biased region" description="Polar residues" evidence="6">
    <location>
        <begin position="160"/>
        <end position="172"/>
    </location>
</feature>
<dbReference type="CDD" id="cd06170">
    <property type="entry name" value="LuxR_C_like"/>
    <property type="match status" value="1"/>
</dbReference>
<accession>A0A921F446</accession>
<dbReference type="InterPro" id="IPR039420">
    <property type="entry name" value="WalR-like"/>
</dbReference>
<evidence type="ECO:0000256" key="6">
    <source>
        <dbReference type="SAM" id="MobiDB-lite"/>
    </source>
</evidence>
<protein>
    <submittedName>
        <fullName evidence="9">Response regulator transcription factor</fullName>
    </submittedName>
</protein>
<dbReference type="InterPro" id="IPR058245">
    <property type="entry name" value="NreC/VraR/RcsB-like_REC"/>
</dbReference>
<dbReference type="PROSITE" id="PS50110">
    <property type="entry name" value="RESPONSE_REGULATORY"/>
    <property type="match status" value="1"/>
</dbReference>
<dbReference type="Proteomes" id="UP000776650">
    <property type="component" value="Unassembled WGS sequence"/>
</dbReference>
<dbReference type="GO" id="GO:0003677">
    <property type="term" value="F:DNA binding"/>
    <property type="evidence" value="ECO:0007669"/>
    <property type="project" value="UniProtKB-KW"/>
</dbReference>
<dbReference type="PROSITE" id="PS00622">
    <property type="entry name" value="HTH_LUXR_1"/>
    <property type="match status" value="1"/>
</dbReference>
<feature type="domain" description="Response regulatory" evidence="8">
    <location>
        <begin position="7"/>
        <end position="123"/>
    </location>
</feature>
<dbReference type="GO" id="GO:0000160">
    <property type="term" value="P:phosphorelay signal transduction system"/>
    <property type="evidence" value="ECO:0007669"/>
    <property type="project" value="InterPro"/>
</dbReference>
<keyword evidence="4" id="KW-0804">Transcription</keyword>
<dbReference type="PRINTS" id="PR00038">
    <property type="entry name" value="HTHLUXR"/>
</dbReference>
<name>A0A921F446_9ACTN</name>
<dbReference type="SMART" id="SM00448">
    <property type="entry name" value="REC"/>
    <property type="match status" value="1"/>
</dbReference>
<evidence type="ECO:0000313" key="10">
    <source>
        <dbReference type="Proteomes" id="UP000776650"/>
    </source>
</evidence>
<dbReference type="InterPro" id="IPR011006">
    <property type="entry name" value="CheY-like_superfamily"/>
</dbReference>
<reference evidence="9" key="2">
    <citation type="submission" date="2021-09" db="EMBL/GenBank/DDBJ databases">
        <authorList>
            <person name="Gilroy R."/>
        </authorList>
    </citation>
    <scope>NUCLEOTIDE SEQUENCE</scope>
    <source>
        <strain evidence="9">ChiGjej1B1-18357</strain>
    </source>
</reference>
<proteinExistence type="predicted"/>
<dbReference type="PROSITE" id="PS50043">
    <property type="entry name" value="HTH_LUXR_2"/>
    <property type="match status" value="1"/>
</dbReference>
<dbReference type="GO" id="GO:0006355">
    <property type="term" value="P:regulation of DNA-templated transcription"/>
    <property type="evidence" value="ECO:0007669"/>
    <property type="project" value="InterPro"/>
</dbReference>
<evidence type="ECO:0000259" key="7">
    <source>
        <dbReference type="PROSITE" id="PS50043"/>
    </source>
</evidence>
<evidence type="ECO:0000256" key="4">
    <source>
        <dbReference type="ARBA" id="ARBA00023163"/>
    </source>
</evidence>
<feature type="region of interest" description="Disordered" evidence="6">
    <location>
        <begin position="142"/>
        <end position="181"/>
    </location>
</feature>
<dbReference type="PANTHER" id="PTHR43214">
    <property type="entry name" value="TWO-COMPONENT RESPONSE REGULATOR"/>
    <property type="match status" value="1"/>
</dbReference>
<dbReference type="Pfam" id="PF00072">
    <property type="entry name" value="Response_reg"/>
    <property type="match status" value="1"/>
</dbReference>
<sequence length="254" mass="27125">MSNTPITVGLADDQILVRAGFAMVLDSQEDIEVCWQAANGREAVEAARSTPCDVILMDIQMPELNGIDATKALVDEGISARIVVLTTFDNDEYVIGSIAAGASGFLLKDTDPEELIDAVRTVGESAAVVSPKATARLLRQIREGMPGDGQRGAVDGEPRNSASHAPGSTSEVVSDGPRLPALPEPLTVRELEILRLIAMGRSNTEIADELFLSLSTVKTHVGRVLAKTGSRDRVHVVLWAFRHGVVDSDDMLSQ</sequence>
<keyword evidence="1 5" id="KW-0597">Phosphoprotein</keyword>